<evidence type="ECO:0000256" key="9">
    <source>
        <dbReference type="ARBA" id="ARBA00040345"/>
    </source>
</evidence>
<sequence>MATISVVIPVFNDAPMLRVCLAALAAQSRPADEIIVVDNDSTDDTTEVGLAGGARVITEQVSGIFPAAAAGYDAARGDIIARLDADSVPPRDWLERIEAALVDTDGLACITGPGDFYGSNRFVRWVARTIYIGGMFVFVGAMLGHPPLFGSNFAMPSRVWQRVRGRVNRSLPHIHDDLDLSYHLEPDMSVIYDPTLRVAVSARPFDSWSALARRLSWVTPTLSKDFSQQRPLPRLRARRAWARQHEADERPRTG</sequence>
<dbReference type="AlphaFoldDB" id="A0A5C8UU40"/>
<keyword evidence="10" id="KW-0812">Transmembrane</keyword>
<keyword evidence="3" id="KW-0328">Glycosyltransferase</keyword>
<dbReference type="GO" id="GO:0016757">
    <property type="term" value="F:glycosyltransferase activity"/>
    <property type="evidence" value="ECO:0007669"/>
    <property type="project" value="UniProtKB-KW"/>
</dbReference>
<evidence type="ECO:0000256" key="10">
    <source>
        <dbReference type="SAM" id="Phobius"/>
    </source>
</evidence>
<evidence type="ECO:0000259" key="11">
    <source>
        <dbReference type="Pfam" id="PF00535"/>
    </source>
</evidence>
<dbReference type="GO" id="GO:0005886">
    <property type="term" value="C:plasma membrane"/>
    <property type="evidence" value="ECO:0007669"/>
    <property type="project" value="UniProtKB-SubCell"/>
</dbReference>
<comment type="similarity">
    <text evidence="8">Belongs to the glycosyltransferase 2 family. CrtQ subfamily.</text>
</comment>
<comment type="subcellular location">
    <subcellularLocation>
        <location evidence="1">Cell membrane</location>
    </subcellularLocation>
</comment>
<evidence type="ECO:0000313" key="13">
    <source>
        <dbReference type="Proteomes" id="UP000321379"/>
    </source>
</evidence>
<evidence type="ECO:0000313" key="12">
    <source>
        <dbReference type="EMBL" id="TXN31463.1"/>
    </source>
</evidence>
<evidence type="ECO:0000256" key="5">
    <source>
        <dbReference type="ARBA" id="ARBA00023136"/>
    </source>
</evidence>
<reference evidence="12 13" key="1">
    <citation type="submission" date="2019-08" db="EMBL/GenBank/DDBJ databases">
        <title>Bacterial whole genome sequence for Glaciihabitans sp. CHu50b-6-2.</title>
        <authorList>
            <person name="Jin L."/>
        </authorList>
    </citation>
    <scope>NUCLEOTIDE SEQUENCE [LARGE SCALE GENOMIC DNA]</scope>
    <source>
        <strain evidence="12 13">CHu50b-6-2</strain>
    </source>
</reference>
<keyword evidence="2" id="KW-1003">Cell membrane</keyword>
<feature type="transmembrane region" description="Helical" evidence="10">
    <location>
        <begin position="130"/>
        <end position="149"/>
    </location>
</feature>
<proteinExistence type="inferred from homology"/>
<evidence type="ECO:0000256" key="4">
    <source>
        <dbReference type="ARBA" id="ARBA00022679"/>
    </source>
</evidence>
<protein>
    <recommendedName>
        <fullName evidence="9">4,4'-diaponeurosporenoate glycosyltransferase</fullName>
    </recommendedName>
</protein>
<comment type="pathway">
    <text evidence="7">Carotenoid biosynthesis; staphyloxanthin biosynthesis; staphyloxanthin from farnesyl diphosphate: step 4/5.</text>
</comment>
<accession>A0A5C8UU40</accession>
<evidence type="ECO:0000256" key="6">
    <source>
        <dbReference type="ARBA" id="ARBA00037281"/>
    </source>
</evidence>
<keyword evidence="13" id="KW-1185">Reference proteome</keyword>
<evidence type="ECO:0000256" key="8">
    <source>
        <dbReference type="ARBA" id="ARBA00038120"/>
    </source>
</evidence>
<keyword evidence="5 10" id="KW-0472">Membrane</keyword>
<evidence type="ECO:0000256" key="3">
    <source>
        <dbReference type="ARBA" id="ARBA00022676"/>
    </source>
</evidence>
<dbReference type="PANTHER" id="PTHR43646">
    <property type="entry name" value="GLYCOSYLTRANSFERASE"/>
    <property type="match status" value="1"/>
</dbReference>
<feature type="domain" description="Glycosyltransferase 2-like" evidence="11">
    <location>
        <begin position="5"/>
        <end position="125"/>
    </location>
</feature>
<keyword evidence="10" id="KW-1133">Transmembrane helix</keyword>
<dbReference type="InterPro" id="IPR001173">
    <property type="entry name" value="Glyco_trans_2-like"/>
</dbReference>
<comment type="function">
    <text evidence="6">Catalyzes the glycosylation of 4,4'-diaponeurosporenoate, i.e. the esterification of glucose at the C1'' position with the carboxyl group of 4,4'-diaponeurosporenic acid, to form glycosyl-4,4'-diaponeurosporenoate. This is a step in the biosynthesis of staphyloxanthin, an orange pigment present in most staphylococci strains.</text>
</comment>
<dbReference type="Gene3D" id="3.90.550.10">
    <property type="entry name" value="Spore Coat Polysaccharide Biosynthesis Protein SpsA, Chain A"/>
    <property type="match status" value="1"/>
</dbReference>
<dbReference type="PANTHER" id="PTHR43646:SF2">
    <property type="entry name" value="GLYCOSYLTRANSFERASE 2-LIKE DOMAIN-CONTAINING PROTEIN"/>
    <property type="match status" value="1"/>
</dbReference>
<dbReference type="Proteomes" id="UP000321379">
    <property type="component" value="Unassembled WGS sequence"/>
</dbReference>
<evidence type="ECO:0000256" key="1">
    <source>
        <dbReference type="ARBA" id="ARBA00004236"/>
    </source>
</evidence>
<gene>
    <name evidence="12" type="ORF">FVP33_07930</name>
</gene>
<dbReference type="CDD" id="cd00761">
    <property type="entry name" value="Glyco_tranf_GTA_type"/>
    <property type="match status" value="1"/>
</dbReference>
<name>A0A5C8UU40_9MICO</name>
<dbReference type="SUPFAM" id="SSF53448">
    <property type="entry name" value="Nucleotide-diphospho-sugar transferases"/>
    <property type="match status" value="1"/>
</dbReference>
<dbReference type="RefSeq" id="WP_147783050.1">
    <property type="nucleotide sequence ID" value="NZ_VRMG01000005.1"/>
</dbReference>
<dbReference type="EMBL" id="VRMG01000005">
    <property type="protein sequence ID" value="TXN31463.1"/>
    <property type="molecule type" value="Genomic_DNA"/>
</dbReference>
<organism evidence="12 13">
    <name type="scientific">Lacisediminihabitans profunda</name>
    <dbReference type="NCBI Taxonomy" id="2594790"/>
    <lineage>
        <taxon>Bacteria</taxon>
        <taxon>Bacillati</taxon>
        <taxon>Actinomycetota</taxon>
        <taxon>Actinomycetes</taxon>
        <taxon>Micrococcales</taxon>
        <taxon>Microbacteriaceae</taxon>
        <taxon>Lacisediminihabitans</taxon>
    </lineage>
</organism>
<evidence type="ECO:0000256" key="2">
    <source>
        <dbReference type="ARBA" id="ARBA00022475"/>
    </source>
</evidence>
<dbReference type="InterPro" id="IPR029044">
    <property type="entry name" value="Nucleotide-diphossugar_trans"/>
</dbReference>
<comment type="caution">
    <text evidence="12">The sequence shown here is derived from an EMBL/GenBank/DDBJ whole genome shotgun (WGS) entry which is preliminary data.</text>
</comment>
<evidence type="ECO:0000256" key="7">
    <source>
        <dbReference type="ARBA" id="ARBA00037904"/>
    </source>
</evidence>
<keyword evidence="4 12" id="KW-0808">Transferase</keyword>
<dbReference type="Pfam" id="PF00535">
    <property type="entry name" value="Glycos_transf_2"/>
    <property type="match status" value="1"/>
</dbReference>